<dbReference type="AlphaFoldDB" id="A0A3E0MH24"/>
<dbReference type="EMBL" id="QQWE01000002">
    <property type="protein sequence ID" value="REJ58966.1"/>
    <property type="molecule type" value="Genomic_DNA"/>
</dbReference>
<gene>
    <name evidence="1" type="ORF">DWQ56_07535</name>
</gene>
<evidence type="ECO:0000313" key="1">
    <source>
        <dbReference type="EMBL" id="REJ58966.1"/>
    </source>
</evidence>
<comment type="caution">
    <text evidence="1">The sequence shown here is derived from an EMBL/GenBank/DDBJ whole genome shotgun (WGS) entry which is preliminary data.</text>
</comment>
<protein>
    <recommendedName>
        <fullName evidence="3">CopG family transcriptional regulator</fullName>
    </recommendedName>
</protein>
<proteinExistence type="predicted"/>
<evidence type="ECO:0008006" key="3">
    <source>
        <dbReference type="Google" id="ProtNLM"/>
    </source>
</evidence>
<reference evidence="1 2" key="1">
    <citation type="submission" date="2017-08" db="EMBL/GenBank/DDBJ databases">
        <title>Functional genomic and metabolic studies of the symbiotic interactions of six Microcystis-dominated communities.</title>
        <authorList>
            <person name="Li Q."/>
            <person name="Lin F."/>
        </authorList>
    </citation>
    <scope>NUCLEOTIDE SEQUENCE [LARGE SCALE GENOMIC DNA]</scope>
    <source>
        <strain evidence="1">DA14</strain>
    </source>
</reference>
<organism evidence="1 2">
    <name type="scientific">Microcystis aeruginosa DA14</name>
    <dbReference type="NCBI Taxonomy" id="1987506"/>
    <lineage>
        <taxon>Bacteria</taxon>
        <taxon>Bacillati</taxon>
        <taxon>Cyanobacteriota</taxon>
        <taxon>Cyanophyceae</taxon>
        <taxon>Oscillatoriophycideae</taxon>
        <taxon>Chroococcales</taxon>
        <taxon>Microcystaceae</taxon>
        <taxon>Microcystis</taxon>
    </lineage>
</organism>
<accession>A0A3E0MH24</accession>
<dbReference type="Proteomes" id="UP000256301">
    <property type="component" value="Unassembled WGS sequence"/>
</dbReference>
<evidence type="ECO:0000313" key="2">
    <source>
        <dbReference type="Proteomes" id="UP000256301"/>
    </source>
</evidence>
<sequence length="104" mass="11800">MKGNSMNKPEDEYSLKLHPRLEETISLDIPKDTLAAIKKVAANRDMSYEALLKLYIGQGLRQDLTKLFSNRILETTAQVLAKHIDSEAEISNIIEEILAQTTYH</sequence>
<name>A0A3E0MH24_MICAE</name>